<dbReference type="AlphaFoldDB" id="A0AA97FD09"/>
<protein>
    <submittedName>
        <fullName evidence="1">Uncharacterized protein</fullName>
    </submittedName>
</protein>
<gene>
    <name evidence="1" type="ORF">F1737_00255</name>
</gene>
<dbReference type="Proteomes" id="UP001301797">
    <property type="component" value="Chromosome"/>
</dbReference>
<dbReference type="PROSITE" id="PS51257">
    <property type="entry name" value="PROKAR_LIPOPROTEIN"/>
    <property type="match status" value="1"/>
</dbReference>
<dbReference type="GeneID" id="85228554"/>
<dbReference type="RefSeq" id="WP_317136784.1">
    <property type="nucleotide sequence ID" value="NZ_CP043875.1"/>
</dbReference>
<organism evidence="1 2">
    <name type="scientific">Methanochimaera problematica</name>
    <dbReference type="NCBI Taxonomy" id="2609417"/>
    <lineage>
        <taxon>Archaea</taxon>
        <taxon>Methanobacteriati</taxon>
        <taxon>Methanobacteriota</taxon>
        <taxon>Stenosarchaea group</taxon>
        <taxon>Methanomicrobia</taxon>
        <taxon>Methanomicrobiales</taxon>
        <taxon>Methanomicrobiaceae</taxon>
        <taxon>Methanochimaera</taxon>
    </lineage>
</organism>
<reference evidence="1 2" key="1">
    <citation type="submission" date="2019-09" db="EMBL/GenBank/DDBJ databases">
        <title>The complete genome of Methanoplanus sp. FWC-SCC4.</title>
        <authorList>
            <person name="Chen S.-C."/>
            <person name="Zhou Y.-Z."/>
            <person name="Lai M.-C."/>
        </authorList>
    </citation>
    <scope>NUCLEOTIDE SEQUENCE [LARGE SCALE GENOMIC DNA]</scope>
    <source>
        <strain evidence="1 2">FWC-SCC4</strain>
    </source>
</reference>
<accession>A0AA97FD09</accession>
<proteinExistence type="predicted"/>
<name>A0AA97FD09_9EURY</name>
<dbReference type="KEGG" id="mefw:F1737_00255"/>
<dbReference type="EMBL" id="CP043875">
    <property type="protein sequence ID" value="WOF15216.1"/>
    <property type="molecule type" value="Genomic_DNA"/>
</dbReference>
<keyword evidence="2" id="KW-1185">Reference proteome</keyword>
<evidence type="ECO:0000313" key="2">
    <source>
        <dbReference type="Proteomes" id="UP001301797"/>
    </source>
</evidence>
<evidence type="ECO:0000313" key="1">
    <source>
        <dbReference type="EMBL" id="WOF15216.1"/>
    </source>
</evidence>
<sequence length="124" mass="13465">MNTKRITAGALAICILAGAVLVSGCTSGEPVVETGPSPVRMSVEAVPVQESILSSPETELIFMEGMIDEIQERKKNVTVLFKVYNDAVNDFNANNTTEFNLKKDEFYYLCNVVVTGEIPESSSV</sequence>